<dbReference type="EMBL" id="CP003348">
    <property type="protein sequence ID" value="AFL99365.1"/>
    <property type="molecule type" value="Genomic_DNA"/>
</dbReference>
<reference evidence="3" key="1">
    <citation type="submission" date="2012-06" db="EMBL/GenBank/DDBJ databases">
        <title>Complete sequence of Desulfitobacterium dehalogenans ATCC 51507.</title>
        <authorList>
            <person name="Lucas S."/>
            <person name="Han J."/>
            <person name="Lapidus A."/>
            <person name="Cheng J.-F."/>
            <person name="Goodwin L."/>
            <person name="Pitluck S."/>
            <person name="Peters L."/>
            <person name="Ovchinnikova G."/>
            <person name="Teshima H."/>
            <person name="Detter J.C."/>
            <person name="Han C."/>
            <person name="Tapia R."/>
            <person name="Land M."/>
            <person name="Hauser L."/>
            <person name="Kyrpides N."/>
            <person name="Ivanova N."/>
            <person name="Pagani I."/>
            <person name="Kruse T."/>
            <person name="de Vos W.M."/>
            <person name="Smidt H."/>
            <person name="Woyke T."/>
        </authorList>
    </citation>
    <scope>NUCLEOTIDE SEQUENCE [LARGE SCALE GENOMIC DNA]</scope>
    <source>
        <strain evidence="3">ATCC 51507 / DSM 9161 / JW/IU-DC1</strain>
    </source>
</reference>
<dbReference type="HOGENOM" id="CLU_2342184_0_0_9"/>
<evidence type="ECO:0000313" key="2">
    <source>
        <dbReference type="EMBL" id="AFL99365.1"/>
    </source>
</evidence>
<keyword evidence="3" id="KW-1185">Reference proteome</keyword>
<name>I4A5Y1_DESDJ</name>
<organism evidence="2 3">
    <name type="scientific">Desulfitobacterium dehalogenans (strain ATCC 51507 / DSM 9161 / JW/IU-DC1)</name>
    <dbReference type="NCBI Taxonomy" id="756499"/>
    <lineage>
        <taxon>Bacteria</taxon>
        <taxon>Bacillati</taxon>
        <taxon>Bacillota</taxon>
        <taxon>Clostridia</taxon>
        <taxon>Eubacteriales</taxon>
        <taxon>Desulfitobacteriaceae</taxon>
        <taxon>Desulfitobacterium</taxon>
    </lineage>
</organism>
<evidence type="ECO:0000256" key="1">
    <source>
        <dbReference type="SAM" id="Phobius"/>
    </source>
</evidence>
<protein>
    <submittedName>
        <fullName evidence="2">Uncharacterized protein</fullName>
    </submittedName>
</protein>
<dbReference type="Proteomes" id="UP000006053">
    <property type="component" value="Chromosome"/>
</dbReference>
<dbReference type="KEGG" id="ddh:Desde_0929"/>
<keyword evidence="1" id="KW-0812">Transmembrane</keyword>
<dbReference type="AlphaFoldDB" id="I4A5Y1"/>
<sequence>MWYNQVNKCIYWLGLSPSQNKDIDGNIMNNSGIKKEKDEKIFIRVSQQKMKLFTVIISFFFVWKVYWSAFNLISPQDTIMDVLALFGVLIIVIPCTAILQAKLLDFLKE</sequence>
<keyword evidence="1" id="KW-1133">Transmembrane helix</keyword>
<feature type="transmembrane region" description="Helical" evidence="1">
    <location>
        <begin position="79"/>
        <end position="99"/>
    </location>
</feature>
<feature type="transmembrane region" description="Helical" evidence="1">
    <location>
        <begin position="52"/>
        <end position="73"/>
    </location>
</feature>
<dbReference type="STRING" id="756499.Desde_0929"/>
<proteinExistence type="predicted"/>
<accession>I4A5Y1</accession>
<keyword evidence="1" id="KW-0472">Membrane</keyword>
<reference evidence="2 3" key="2">
    <citation type="journal article" date="2015" name="J. Bacteriol.">
        <title>Genomic, proteomic, and biochemical analysis of the organohalide respiratory pathway in Desulfitobacterium dehalogenans.</title>
        <authorList>
            <person name="Kruse T."/>
            <person name="van de Pas B.A."/>
            <person name="Atteia A."/>
            <person name="Krab K."/>
            <person name="Hagen W.R."/>
            <person name="Goodwin L."/>
            <person name="Chain P."/>
            <person name="Boeren S."/>
            <person name="Maphosa F."/>
            <person name="Schraa G."/>
            <person name="de Vos W.M."/>
            <person name="van der Oost J."/>
            <person name="Smidt H."/>
            <person name="Stams A.J."/>
        </authorList>
    </citation>
    <scope>NUCLEOTIDE SEQUENCE [LARGE SCALE GENOMIC DNA]</scope>
    <source>
        <strain evidence="3">ATCC 51507 / DSM 9161 / JW/IU-DC1</strain>
    </source>
</reference>
<evidence type="ECO:0000313" key="3">
    <source>
        <dbReference type="Proteomes" id="UP000006053"/>
    </source>
</evidence>
<gene>
    <name evidence="2" type="ordered locus">Desde_0929</name>
</gene>